<dbReference type="SUPFAM" id="SSF82171">
    <property type="entry name" value="DPP6 N-terminal domain-like"/>
    <property type="match status" value="1"/>
</dbReference>
<dbReference type="Gene3D" id="2.120.10.30">
    <property type="entry name" value="TolB, C-terminal domain"/>
    <property type="match status" value="1"/>
</dbReference>
<dbReference type="InterPro" id="IPR011042">
    <property type="entry name" value="6-blade_b-propeller_TolB-like"/>
</dbReference>
<feature type="region of interest" description="Disordered" evidence="1">
    <location>
        <begin position="1"/>
        <end position="24"/>
    </location>
</feature>
<reference evidence="2 3" key="1">
    <citation type="submission" date="2018-05" db="EMBL/GenBank/DDBJ databases">
        <title>Nocardioides silvaticus genome.</title>
        <authorList>
            <person name="Li C."/>
            <person name="Wang G."/>
        </authorList>
    </citation>
    <scope>NUCLEOTIDE SEQUENCE [LARGE SCALE GENOMIC DNA]</scope>
    <source>
        <strain evidence="2 3">CCTCC AB 2018079</strain>
    </source>
</reference>
<sequence length="408" mass="44532">MTGPLTIASVDSDERLGDERSGDNGFDLSDDGRFAVFASAATWADPSQRRPGLQIFLRDRERGRTTLITRGLDGRPTNYSFTPLISGDGRWVVYWSKARKLVAHDPTRSGDLYWWDRRSGRNSVVVGVPRGAYVVRPLALSRDGRFLAFATSAPDISPSPVDEAMDLYVLDRETGEADQVPTPDTPRGYGIEDMFAVSMSDDGRFIAYAVDVPDLSPSMYPNNRELRLTDRRLGTTQEIPVDPFGLRGPVEDVDVTHTAMSGDGRFVAYVARIVPSEPSRSARAAVVWDRQTGDVEVVAQPPRPYPDPSAGPAVADISSDGRYVAYLSIDVIDEQVLRADRVTGIVDVVVPDPPVGPPDGSDPFFSAPRISGDGSTIVFTIDALQKEYVPGDINRVVDLFAWDAPPAD</sequence>
<dbReference type="AlphaFoldDB" id="A0A316TF63"/>
<proteinExistence type="predicted"/>
<name>A0A316TF63_9ACTN</name>
<organism evidence="2 3">
    <name type="scientific">Nocardioides silvaticus</name>
    <dbReference type="NCBI Taxonomy" id="2201891"/>
    <lineage>
        <taxon>Bacteria</taxon>
        <taxon>Bacillati</taxon>
        <taxon>Actinomycetota</taxon>
        <taxon>Actinomycetes</taxon>
        <taxon>Propionibacteriales</taxon>
        <taxon>Nocardioidaceae</taxon>
        <taxon>Nocardioides</taxon>
    </lineage>
</organism>
<evidence type="ECO:0000313" key="3">
    <source>
        <dbReference type="Proteomes" id="UP000245507"/>
    </source>
</evidence>
<keyword evidence="3" id="KW-1185">Reference proteome</keyword>
<dbReference type="Proteomes" id="UP000245507">
    <property type="component" value="Unassembled WGS sequence"/>
</dbReference>
<evidence type="ECO:0000313" key="2">
    <source>
        <dbReference type="EMBL" id="PWN01805.1"/>
    </source>
</evidence>
<dbReference type="EMBL" id="QGDD01000008">
    <property type="protein sequence ID" value="PWN01805.1"/>
    <property type="molecule type" value="Genomic_DNA"/>
</dbReference>
<comment type="caution">
    <text evidence="2">The sequence shown here is derived from an EMBL/GenBank/DDBJ whole genome shotgun (WGS) entry which is preliminary data.</text>
</comment>
<feature type="compositionally biased region" description="Basic and acidic residues" evidence="1">
    <location>
        <begin position="12"/>
        <end position="22"/>
    </location>
</feature>
<accession>A0A316TF63</accession>
<gene>
    <name evidence="2" type="ORF">DJ010_17410</name>
</gene>
<protein>
    <submittedName>
        <fullName evidence="2">Uncharacterized protein</fullName>
    </submittedName>
</protein>
<evidence type="ECO:0000256" key="1">
    <source>
        <dbReference type="SAM" id="MobiDB-lite"/>
    </source>
</evidence>